<dbReference type="AlphaFoldDB" id="A0A4S2QBK8"/>
<dbReference type="RefSeq" id="WP_136125694.1">
    <property type="nucleotide sequence ID" value="NZ_CAJUGY010000009.1"/>
</dbReference>
<evidence type="ECO:0000259" key="2">
    <source>
        <dbReference type="Pfam" id="PF20744"/>
    </source>
</evidence>
<dbReference type="Gene3D" id="6.20.80.10">
    <property type="match status" value="1"/>
</dbReference>
<dbReference type="GO" id="GO:0046718">
    <property type="term" value="P:symbiont entry into host cell"/>
    <property type="evidence" value="ECO:0007669"/>
    <property type="project" value="InterPro"/>
</dbReference>
<evidence type="ECO:0000313" key="3">
    <source>
        <dbReference type="EMBL" id="THA14229.1"/>
    </source>
</evidence>
<evidence type="ECO:0000259" key="1">
    <source>
        <dbReference type="Pfam" id="PF12571"/>
    </source>
</evidence>
<feature type="domain" description="Tail fibre protein gp37 trimerization region" evidence="2">
    <location>
        <begin position="519"/>
        <end position="573"/>
    </location>
</feature>
<dbReference type="Pfam" id="PF12571">
    <property type="entry name" value="Phage_tail_fib"/>
    <property type="match status" value="1"/>
</dbReference>
<dbReference type="Proteomes" id="UP000310576">
    <property type="component" value="Unassembled WGS sequence"/>
</dbReference>
<dbReference type="InterPro" id="IPR048388">
    <property type="entry name" value="Gp37_trimer"/>
</dbReference>
<dbReference type="Pfam" id="PF20744">
    <property type="entry name" value="gp37_trimer"/>
    <property type="match status" value="1"/>
</dbReference>
<sequence length="680" mass="74424">MASLITPQFERYIAEQTIAQGYVVFDEFIFANIPGLNENNLAQHLTMPTSAQIVHRQAISQNGVINENAVVYSVTIGTEVGDFDFNFIGLINKSKNLLAVAVQTAPVRKTRNKNAVQGNSITRNILLEFSGAKSLTGINVSAETWQIDFTVRLHGIDEKIRLTNRDLYGRAVFFDDGFLVQRKTGNQFIIKPGLAYVEGVRMNLTALHTLTANNLPCSIYADVVHHCTVTGAYETEIKYLTQSKDDYVDTANRQHYVQILADIDRNGNVTDRRLLSLFLGITPKDLDDTTVNKADKTGHTHKLPIASLVKRGIAKLYSGYDSDSEEMAATPKAIKGLKALIDAVTRNLGNYIPNSKKSNAVNSPSSDTIATSAAAKTAYDKGVEAKNAADNAQRTANTKQSPATTLAGYGITDFVVKGEPSTTNARDLNADGIYAFGSGGKNLPTNGAFKVVNLGGGSTAWRHQLAMKAYSTEVYLSSQESANSSNWLPWVRIDGQDRVLKSGDTMTGNLTINHGEPRVHGNRNNSNNWYVGLPNGSSNDLNLHSYAHNTSLILLSDRVRATKPLYVGSDSVALTKDFTYQKIGDIEVRKYPDGTMVQTCRKRMLTGDYSKVNFNWAIAFTEMPILTATAQYLNSVGDHDTIITFVQGTSNTACHLVCGETYNNNGEIAYVNIVAIGRWK</sequence>
<accession>A0A4S2QBK8</accession>
<organism evidence="3 4">
    <name type="scientific">Rodentibacter pneumotropicus</name>
    <dbReference type="NCBI Taxonomy" id="758"/>
    <lineage>
        <taxon>Bacteria</taxon>
        <taxon>Pseudomonadati</taxon>
        <taxon>Pseudomonadota</taxon>
        <taxon>Gammaproteobacteria</taxon>
        <taxon>Pasteurellales</taxon>
        <taxon>Pasteurellaceae</taxon>
        <taxon>Rodentibacter</taxon>
    </lineage>
</organism>
<dbReference type="Pfam" id="PF03406">
    <property type="entry name" value="Phage_fiber_2"/>
    <property type="match status" value="1"/>
</dbReference>
<evidence type="ECO:0000313" key="4">
    <source>
        <dbReference type="Proteomes" id="UP000310576"/>
    </source>
</evidence>
<feature type="domain" description="Phage tail fibre protein N-terminal" evidence="1">
    <location>
        <begin position="3"/>
        <end position="157"/>
    </location>
</feature>
<protein>
    <submittedName>
        <fullName evidence="3">Uncharacterized protein</fullName>
    </submittedName>
</protein>
<dbReference type="InterPro" id="IPR022225">
    <property type="entry name" value="Phage_tail_fibre_N"/>
</dbReference>
<dbReference type="GO" id="GO:0019062">
    <property type="term" value="P:virion attachment to host cell"/>
    <property type="evidence" value="ECO:0007669"/>
    <property type="project" value="InterPro"/>
</dbReference>
<proteinExistence type="predicted"/>
<gene>
    <name evidence="3" type="ORF">D3M76_07855</name>
</gene>
<name>A0A4S2QBK8_9PAST</name>
<comment type="caution">
    <text evidence="3">The sequence shown here is derived from an EMBL/GenBank/DDBJ whole genome shotgun (WGS) entry which is preliminary data.</text>
</comment>
<dbReference type="InterPro" id="IPR005068">
    <property type="entry name" value="Phage_lambda_Stf-r2"/>
</dbReference>
<dbReference type="EMBL" id="QXNG01000075">
    <property type="protein sequence ID" value="THA14229.1"/>
    <property type="molecule type" value="Genomic_DNA"/>
</dbReference>
<dbReference type="CDD" id="cd19958">
    <property type="entry name" value="pyocin_knob"/>
    <property type="match status" value="1"/>
</dbReference>
<reference evidence="3 4" key="1">
    <citation type="journal article" date="2019" name="Vet. Microbiol.">
        <title>Development of multi locus sequence typing (MLST) of Rodentibacter pneumotropicus.</title>
        <authorList>
            <person name="Adhikary S."/>
            <person name="Bisgaard M."/>
            <person name="Boot R."/>
            <person name="Benga L."/>
            <person name="Nicklas W."/>
            <person name="Christensen H."/>
        </authorList>
    </citation>
    <scope>NUCLEOTIDE SEQUENCE [LARGE SCALE GENOMIC DNA]</scope>
    <source>
        <strain evidence="3 4">1596_07</strain>
    </source>
</reference>